<sequence>MVFDSFEHNFQSESGPVFILASGPSAAEFPLKEFPNIPVIAMNGSILKCETDGITPYFYLCDDPSFVEGRPELAAKGVSQAQRTAMTADCYEQLSLVAPHSLEAKHLYLMSRLNRRNRRAIIPDKRFAWSIRNDPDLHSYFSLLHAKPNRVGFSTNMSKGYFGSRTIPLAGLQLACHLGFSEVFLLGVDLNPSFGRFYEKGDSALPSTLDKDYDDYILPSFRLMAERIVMPGRFEVFNLSENSRLPASIVPRLSLAEVHTRLHESIS</sequence>
<organism evidence="1 2">
    <name type="scientific">Halopseudomonas laoshanensis</name>
    <dbReference type="NCBI Taxonomy" id="2268758"/>
    <lineage>
        <taxon>Bacteria</taxon>
        <taxon>Pseudomonadati</taxon>
        <taxon>Pseudomonadota</taxon>
        <taxon>Gammaproteobacteria</taxon>
        <taxon>Pseudomonadales</taxon>
        <taxon>Pseudomonadaceae</taxon>
        <taxon>Halopseudomonas</taxon>
    </lineage>
</organism>
<dbReference type="OrthoDB" id="6555425at2"/>
<comment type="caution">
    <text evidence="1">The sequence shown here is derived from an EMBL/GenBank/DDBJ whole genome shotgun (WGS) entry which is preliminary data.</text>
</comment>
<dbReference type="AlphaFoldDB" id="A0A7V7GUF8"/>
<name>A0A7V7GUF8_9GAMM</name>
<evidence type="ECO:0000313" key="1">
    <source>
        <dbReference type="EMBL" id="KAA0694884.1"/>
    </source>
</evidence>
<dbReference type="Gene3D" id="3.90.1480.10">
    <property type="entry name" value="Alpha-2,3-sialyltransferase"/>
    <property type="match status" value="1"/>
</dbReference>
<proteinExistence type="predicted"/>
<dbReference type="EMBL" id="QOVF01000002">
    <property type="protein sequence ID" value="KAA0694884.1"/>
    <property type="molecule type" value="Genomic_DNA"/>
</dbReference>
<dbReference type="Proteomes" id="UP000463138">
    <property type="component" value="Unassembled WGS sequence"/>
</dbReference>
<protein>
    <submittedName>
        <fullName evidence="1">Lipopolysaccharide core biosynthesis protein</fullName>
    </submittedName>
</protein>
<dbReference type="RefSeq" id="WP_149332266.1">
    <property type="nucleotide sequence ID" value="NZ_QOVF01000002.1"/>
</dbReference>
<keyword evidence="2" id="KW-1185">Reference proteome</keyword>
<reference evidence="1 2" key="1">
    <citation type="submission" date="2018-07" db="EMBL/GenBank/DDBJ databases">
        <title>Pseudomonas laoshanensis sp. nov., isolated from soil.</title>
        <authorList>
            <person name="Sun J."/>
            <person name="Yu L."/>
            <person name="Wang M."/>
            <person name="Zhang C."/>
        </authorList>
    </citation>
    <scope>NUCLEOTIDE SEQUENCE [LARGE SCALE GENOMIC DNA]</scope>
    <source>
        <strain evidence="1 2">Y22</strain>
    </source>
</reference>
<gene>
    <name evidence="1" type="ORF">DT594_08385</name>
</gene>
<accession>A0A7V7GUF8</accession>
<evidence type="ECO:0000313" key="2">
    <source>
        <dbReference type="Proteomes" id="UP000463138"/>
    </source>
</evidence>